<reference evidence="1" key="1">
    <citation type="submission" date="2022-12" db="EMBL/GenBank/DDBJ databases">
        <title>Development of a Multilocus Sequence Typing Scheme for Bacteroides fragilis Based on Whole Genome Sequencing Data and Clinical Application.</title>
        <authorList>
            <person name="Nielsen F.D."/>
            <person name="Justesen U.S."/>
        </authorList>
    </citation>
    <scope>NUCLEOTIDE SEQUENCE</scope>
    <source>
        <strain evidence="1">BF_BC_VIB_DK_2012_57</strain>
    </source>
</reference>
<proteinExistence type="predicted"/>
<gene>
    <name evidence="1" type="ORF">O1420_22545</name>
</gene>
<dbReference type="EMBL" id="JAPUAV010000042">
    <property type="protein sequence ID" value="MCZ2574147.1"/>
    <property type="molecule type" value="Genomic_DNA"/>
</dbReference>
<organism evidence="1 2">
    <name type="scientific">Bacteroides fragilis</name>
    <dbReference type="NCBI Taxonomy" id="817"/>
    <lineage>
        <taxon>Bacteria</taxon>
        <taxon>Pseudomonadati</taxon>
        <taxon>Bacteroidota</taxon>
        <taxon>Bacteroidia</taxon>
        <taxon>Bacteroidales</taxon>
        <taxon>Bacteroidaceae</taxon>
        <taxon>Bacteroides</taxon>
    </lineage>
</organism>
<evidence type="ECO:0000313" key="2">
    <source>
        <dbReference type="Proteomes" id="UP001078742"/>
    </source>
</evidence>
<evidence type="ECO:0000313" key="1">
    <source>
        <dbReference type="EMBL" id="MCZ2574147.1"/>
    </source>
</evidence>
<comment type="caution">
    <text evidence="1">The sequence shown here is derived from an EMBL/GenBank/DDBJ whole genome shotgun (WGS) entry which is preliminary data.</text>
</comment>
<name>A0A9Q4IWK5_BACFG</name>
<protein>
    <submittedName>
        <fullName evidence="1">Uncharacterized protein</fullName>
    </submittedName>
</protein>
<feature type="non-terminal residue" evidence="1">
    <location>
        <position position="94"/>
    </location>
</feature>
<sequence>MKTNLVKPSRVDFEKADIGQIGRILATGDLDSLPEEQRAYYDLMEMVRGLRARMRYNGKVITKAGIIRLLKSEVYGLSDWMARQVYADSVNFFY</sequence>
<dbReference type="AlphaFoldDB" id="A0A9Q4IWK5"/>
<accession>A0A9Q4IWK5</accession>
<dbReference type="Proteomes" id="UP001078742">
    <property type="component" value="Unassembled WGS sequence"/>
</dbReference>